<gene>
    <name evidence="1" type="ORF">Y5W_00021</name>
</gene>
<evidence type="ECO:0000313" key="1">
    <source>
        <dbReference type="EMBL" id="MBF5054727.1"/>
    </source>
</evidence>
<dbReference type="SUPFAM" id="SSF53335">
    <property type="entry name" value="S-adenosyl-L-methionine-dependent methyltransferases"/>
    <property type="match status" value="1"/>
</dbReference>
<dbReference type="Proteomes" id="UP000662703">
    <property type="component" value="Unassembled WGS sequence"/>
</dbReference>
<dbReference type="Gene3D" id="3.40.50.150">
    <property type="entry name" value="Vaccinia Virus protein VP39"/>
    <property type="match status" value="1"/>
</dbReference>
<dbReference type="NCBIfam" id="TIGR04474">
    <property type="entry name" value="tcm_partner"/>
    <property type="match status" value="1"/>
</dbReference>
<keyword evidence="2" id="KW-1185">Reference proteome</keyword>
<accession>A0ABS0AM74</accession>
<reference evidence="1 2" key="1">
    <citation type="submission" date="2012-09" db="EMBL/GenBank/DDBJ databases">
        <title>Genome Sequence of alkane-degrading Bacterium Alcanivorax sp. 521-1.</title>
        <authorList>
            <person name="Lai Q."/>
            <person name="Shao Z."/>
        </authorList>
    </citation>
    <scope>NUCLEOTIDE SEQUENCE [LARGE SCALE GENOMIC DNA]</scope>
    <source>
        <strain evidence="1 2">521-1</strain>
    </source>
</reference>
<dbReference type="InterPro" id="IPR029063">
    <property type="entry name" value="SAM-dependent_MTases_sf"/>
</dbReference>
<organism evidence="1 2">
    <name type="scientific">Alloalcanivorax profundimaris</name>
    <dbReference type="NCBI Taxonomy" id="2735259"/>
    <lineage>
        <taxon>Bacteria</taxon>
        <taxon>Pseudomonadati</taxon>
        <taxon>Pseudomonadota</taxon>
        <taxon>Gammaproteobacteria</taxon>
        <taxon>Oceanospirillales</taxon>
        <taxon>Alcanivoracaceae</taxon>
        <taxon>Alloalcanivorax</taxon>
    </lineage>
</organism>
<sequence length="280" mass="32750">MTRHSFGGDWTRVKLDTLEKYLDIYTTAMKNQKFNFHYVDAFAGTGQRDGEDDPTHSLIKEIETLKGSATRALECKKPFDHYHFNDTNPHHVKALRELAAQHPDKKVNVTQEDANVFVQHFCHDMRPMDRAIVFLDPYSSELEWSTLKAIRNTEKVDLWLLFPISTLLRITPRNGPRDEWGSAIERMLGTSDWRELYEEQPLTMDLFGEHREEVRRQDYKKVVDFVTTHLRRLFPFVDDPFHLDQRGRLLFLLYFCVSNPSPAALALARKLSAAIRKSQK</sequence>
<dbReference type="InterPro" id="IPR031009">
    <property type="entry name" value="Tcm_partner"/>
</dbReference>
<comment type="caution">
    <text evidence="1">The sequence shown here is derived from an EMBL/GenBank/DDBJ whole genome shotgun (WGS) entry which is preliminary data.</text>
</comment>
<dbReference type="EMBL" id="ARXX01000001">
    <property type="protein sequence ID" value="MBF5054727.1"/>
    <property type="molecule type" value="Genomic_DNA"/>
</dbReference>
<proteinExistence type="predicted"/>
<name>A0ABS0AM74_9GAMM</name>
<evidence type="ECO:0008006" key="3">
    <source>
        <dbReference type="Google" id="ProtNLM"/>
    </source>
</evidence>
<protein>
    <recommendedName>
        <fullName evidence="3">Three-Cys-motif partner protein TcmP</fullName>
    </recommendedName>
</protein>
<evidence type="ECO:0000313" key="2">
    <source>
        <dbReference type="Proteomes" id="UP000662703"/>
    </source>
</evidence>